<evidence type="ECO:0000313" key="4">
    <source>
        <dbReference type="EMBL" id="PZR01056.1"/>
    </source>
</evidence>
<sequence length="536" mass="58872">MILGTLFFAASMTPTLVPRHPVVQGVLSGFCLAAGYGIGVAFRAIWLTLQLPFPKERLLRTSQIAAIAICALTAGAALWQASIWQNRLRAVMDMPPVEGGRPFLVGAVALALFLLLLLIGRLFGVILRRLSNWLSRRVPGPVAAITALVLTAILFWQIGNGVVVRQAFIAFDKSYAAFDALIEDDSPQPTDPMKSGGPGSLLSWDGLGRAGREMIAREPDRAKIEAMTGMPAQEPLRVYVGLNSAETVQERADLALQELIRIGGFDRANLVIVTPTGTGWVDPESQTALEYLLRGDVATVSVQYSYLASWLALLADPDYGVETARAVFAAIYDHWRQMPRDARPKLYVHGLSLGSFNSDLSHDLYQVIGDPYQGAFWVGPPFPSRTWTSVTARRNAGTPAWLPEFRDGSVIRFTSQTNKLDDAPAPWGPYRIIYLQYASDAISFFDPNALWRKPEWMKPPLGPDVSPDMIWIPVVTLLQLGIDIMTATQTPLGHGHVYRFDHYLDGWASLTDAPGWTPEGLEALKARVEAERPGPL</sequence>
<dbReference type="Pfam" id="PF10081">
    <property type="entry name" value="Abhydrolase_9"/>
    <property type="match status" value="1"/>
</dbReference>
<dbReference type="Pfam" id="PF15420">
    <property type="entry name" value="Abhydrolase_9_N"/>
    <property type="match status" value="1"/>
</dbReference>
<feature type="domain" description="Alpha/beta-hydrolase catalytic" evidence="2">
    <location>
        <begin position="236"/>
        <end position="523"/>
    </location>
</feature>
<gene>
    <name evidence="4" type="ORF">DI533_07405</name>
</gene>
<feature type="transmembrane region" description="Helical" evidence="1">
    <location>
        <begin position="29"/>
        <end position="49"/>
    </location>
</feature>
<feature type="domain" description="Alpha/beta-hydrolase N-terminal" evidence="3">
    <location>
        <begin position="12"/>
        <end position="218"/>
    </location>
</feature>
<dbReference type="InterPro" id="IPR027788">
    <property type="entry name" value="Alpha/beta-hydrolase_N_dom"/>
</dbReference>
<evidence type="ECO:0000313" key="5">
    <source>
        <dbReference type="Proteomes" id="UP000248975"/>
    </source>
</evidence>
<evidence type="ECO:0000256" key="1">
    <source>
        <dbReference type="SAM" id="Phobius"/>
    </source>
</evidence>
<keyword evidence="1" id="KW-1133">Transmembrane helix</keyword>
<dbReference type="AlphaFoldDB" id="A0A2W5SNU0"/>
<dbReference type="InterPro" id="IPR012037">
    <property type="entry name" value="Alpha/beta-hydrolase_fam"/>
</dbReference>
<keyword evidence="1" id="KW-0812">Transmembrane</keyword>
<protein>
    <recommendedName>
        <fullName evidence="6">Alpha/beta-hydrolase family protein</fullName>
    </recommendedName>
</protein>
<comment type="caution">
    <text evidence="4">The sequence shown here is derived from an EMBL/GenBank/DDBJ whole genome shotgun (WGS) entry which is preliminary data.</text>
</comment>
<dbReference type="InterPro" id="IPR027787">
    <property type="entry name" value="Alpha/beta-hydrolase_catalytic"/>
</dbReference>
<evidence type="ECO:0000259" key="3">
    <source>
        <dbReference type="Pfam" id="PF15420"/>
    </source>
</evidence>
<proteinExistence type="predicted"/>
<accession>A0A2W5SNU0</accession>
<dbReference type="Proteomes" id="UP000248975">
    <property type="component" value="Unassembled WGS sequence"/>
</dbReference>
<name>A0A2W5SNU0_CERSP</name>
<feature type="transmembrane region" description="Helical" evidence="1">
    <location>
        <begin position="103"/>
        <end position="126"/>
    </location>
</feature>
<dbReference type="PIRSF" id="PIRSF007542">
    <property type="entry name" value="UCP007542"/>
    <property type="match status" value="1"/>
</dbReference>
<evidence type="ECO:0008006" key="6">
    <source>
        <dbReference type="Google" id="ProtNLM"/>
    </source>
</evidence>
<feature type="transmembrane region" description="Helical" evidence="1">
    <location>
        <begin position="61"/>
        <end position="83"/>
    </location>
</feature>
<feature type="transmembrane region" description="Helical" evidence="1">
    <location>
        <begin position="138"/>
        <end position="158"/>
    </location>
</feature>
<reference evidence="4 5" key="1">
    <citation type="submission" date="2017-08" db="EMBL/GenBank/DDBJ databases">
        <title>Infants hospitalized years apart are colonized by the same room-sourced microbial strains.</title>
        <authorList>
            <person name="Brooks B."/>
            <person name="Olm M.R."/>
            <person name="Firek B.A."/>
            <person name="Baker R."/>
            <person name="Thomas B.C."/>
            <person name="Morowitz M.J."/>
            <person name="Banfield J.F."/>
        </authorList>
    </citation>
    <scope>NUCLEOTIDE SEQUENCE [LARGE SCALE GENOMIC DNA]</scope>
    <source>
        <strain evidence="4">S2_003_000_R2_11</strain>
    </source>
</reference>
<organism evidence="4 5">
    <name type="scientific">Cereibacter sphaeroides</name>
    <name type="common">Rhodobacter sphaeroides</name>
    <dbReference type="NCBI Taxonomy" id="1063"/>
    <lineage>
        <taxon>Bacteria</taxon>
        <taxon>Pseudomonadati</taxon>
        <taxon>Pseudomonadota</taxon>
        <taxon>Alphaproteobacteria</taxon>
        <taxon>Rhodobacterales</taxon>
        <taxon>Paracoccaceae</taxon>
        <taxon>Cereibacter</taxon>
    </lineage>
</organism>
<keyword evidence="1" id="KW-0472">Membrane</keyword>
<dbReference type="EMBL" id="QFQS01000001">
    <property type="protein sequence ID" value="PZR01056.1"/>
    <property type="molecule type" value="Genomic_DNA"/>
</dbReference>
<evidence type="ECO:0000259" key="2">
    <source>
        <dbReference type="Pfam" id="PF10081"/>
    </source>
</evidence>